<dbReference type="RefSeq" id="WP_326759442.1">
    <property type="nucleotide sequence ID" value="NZ_CP109135.1"/>
</dbReference>
<feature type="compositionally biased region" description="Polar residues" evidence="1">
    <location>
        <begin position="729"/>
        <end position="748"/>
    </location>
</feature>
<evidence type="ECO:0000259" key="2">
    <source>
        <dbReference type="Pfam" id="PF13191"/>
    </source>
</evidence>
<dbReference type="GO" id="GO:0016757">
    <property type="term" value="F:glycosyltransferase activity"/>
    <property type="evidence" value="ECO:0007669"/>
    <property type="project" value="UniProtKB-KW"/>
</dbReference>
<dbReference type="SUPFAM" id="SSF48452">
    <property type="entry name" value="TPR-like"/>
    <property type="match status" value="1"/>
</dbReference>
<feature type="domain" description="Orc1-like AAA ATPase" evidence="2">
    <location>
        <begin position="22"/>
        <end position="199"/>
    </location>
</feature>
<dbReference type="InterPro" id="IPR027417">
    <property type="entry name" value="P-loop_NTPase"/>
</dbReference>
<dbReference type="SUPFAM" id="SSF52540">
    <property type="entry name" value="P-loop containing nucleoside triphosphate hydrolases"/>
    <property type="match status" value="1"/>
</dbReference>
<dbReference type="Gene3D" id="3.40.50.2000">
    <property type="entry name" value="Glycogen Phosphorylase B"/>
    <property type="match status" value="2"/>
</dbReference>
<feature type="region of interest" description="Disordered" evidence="1">
    <location>
        <begin position="719"/>
        <end position="750"/>
    </location>
</feature>
<dbReference type="Gene3D" id="3.40.50.300">
    <property type="entry name" value="P-loop containing nucleotide triphosphate hydrolases"/>
    <property type="match status" value="1"/>
</dbReference>
<dbReference type="InterPro" id="IPR041664">
    <property type="entry name" value="AAA_16"/>
</dbReference>
<gene>
    <name evidence="3" type="ORF">OHB35_18610</name>
</gene>
<dbReference type="CDD" id="cd03801">
    <property type="entry name" value="GT4_PimA-like"/>
    <property type="match status" value="1"/>
</dbReference>
<dbReference type="PANTHER" id="PTHR34301:SF8">
    <property type="entry name" value="ATPASE DOMAIN-CONTAINING PROTEIN"/>
    <property type="match status" value="1"/>
</dbReference>
<dbReference type="SUPFAM" id="SSF53756">
    <property type="entry name" value="UDP-Glycosyltransferase/glycogen phosphorylase"/>
    <property type="match status" value="1"/>
</dbReference>
<dbReference type="PANTHER" id="PTHR34301">
    <property type="entry name" value="DNA-BINDING PROTEIN-RELATED"/>
    <property type="match status" value="1"/>
</dbReference>
<dbReference type="Pfam" id="PF20706">
    <property type="entry name" value="GT4-conflict"/>
    <property type="match status" value="1"/>
</dbReference>
<keyword evidence="3" id="KW-0328">Glycosyltransferase</keyword>
<name>A0ABZ1H948_STRPH</name>
<dbReference type="EC" id="2.4.-.-" evidence="3"/>
<keyword evidence="3" id="KW-0808">Transferase</keyword>
<evidence type="ECO:0000313" key="3">
    <source>
        <dbReference type="EMBL" id="WSD15097.1"/>
    </source>
</evidence>
<organism evidence="3 4">
    <name type="scientific">Streptomyces phaeochromogenes</name>
    <dbReference type="NCBI Taxonomy" id="1923"/>
    <lineage>
        <taxon>Bacteria</taxon>
        <taxon>Bacillati</taxon>
        <taxon>Actinomycetota</taxon>
        <taxon>Actinomycetes</taxon>
        <taxon>Kitasatosporales</taxon>
        <taxon>Streptomycetaceae</taxon>
        <taxon>Streptomyces</taxon>
        <taxon>Streptomyces phaeochromogenes group</taxon>
    </lineage>
</organism>
<protein>
    <submittedName>
        <fullName evidence="3">Glycosyltransferase</fullName>
        <ecNumber evidence="3">2.4.-.-</ecNumber>
    </submittedName>
</protein>
<evidence type="ECO:0000256" key="1">
    <source>
        <dbReference type="SAM" id="MobiDB-lite"/>
    </source>
</evidence>
<dbReference type="EMBL" id="CP109135">
    <property type="protein sequence ID" value="WSD15097.1"/>
    <property type="molecule type" value="Genomic_DNA"/>
</dbReference>
<dbReference type="Pfam" id="PF13191">
    <property type="entry name" value="AAA_16"/>
    <property type="match status" value="1"/>
</dbReference>
<evidence type="ECO:0000313" key="4">
    <source>
        <dbReference type="Proteomes" id="UP001340816"/>
    </source>
</evidence>
<keyword evidence="4" id="KW-1185">Reference proteome</keyword>
<proteinExistence type="predicted"/>
<dbReference type="InterPro" id="IPR011990">
    <property type="entry name" value="TPR-like_helical_dom_sf"/>
</dbReference>
<sequence length="1150" mass="125469">MDISKVRNPYDYRNPVREAAVFAGRDREAATIAYELDQAGVDRPSVCVVLHGPRAVGKTSLLYATERMAATRGLTTARVDLVEGDGEPIIFFRKLYDELVSTIADEVSRAGKDLPFEVSAIRRVMAGAQDATSVTSLQFPEAVALAGMDGRVPEAALRADLASFVGILGHPVALLVDEAQLIAHDGRALSVLRSLTTRVDGLILVLAGTSDLIKRIMDVHSPILRQFKEIEVRAFMEWEDVQTCVLRPLHNAGIFGGVSRSVVSSLRQLTDGNPYEIQLYCHEMFARWQQDVSDSMNLTPEVLEGIRSGMESGRNVLDRPLVRAVRAMKRQELIAFNILTSALGRATPDEAWFAYCLPGQPEITRTQYDQSRETLVTQGILAPEDTVRFAIQTELFDEVYARLWTARTIGSQQHAQVTSRGGVRTMLVNRLCYLLHGFAQKPLQIFQTCCPQMSGLHVEKMISALDKLPATGPDAVARVTYLHSAILRAGEPSALDLTTVTCTYDGHTVERWLYSADADDISLADTAGFKAAAERIAGLGGQLVVSRVRLPLRTWPAHDWFRKATGEVRTELADNHYTAAFNAYGSGDPSAAYSNFRSSFELNPGWKQANSLTYLSLASARKEDALNWSQRALELANDAFRRTLSRYNSALAHLLASDRDTAAKHLLAAAAEAENVAMVNGIEFLLLPNTDDATHLHEETNVDLVEAVQRAQAVIGIASGGAPAGPNEGVTSERSATAQPQSASNPMNRSHRVPVVLSVATEWNSSHGGLSTFNRDLCKALAAADAQVFCLLLDASTEEIAAANEAGVTLLPAPEMPGASEDMRLTSRPKQLGGIVPDLILGHGRITGPAAQRLAEDFFPTARRLHFIHMAPDEIEWYKPDRGNDLGLRAEERTTIERSLGSTAHRVVTVGPRLHKQFLDEFRSPEGLPPLRLNPGFDYAATSADIAPPQGSPSRVMLLGRAEDAELKGVDLAAAACGRVATWLREDGLRGLRLLVRGAPASAVDEERTKIITWAASPLLDVVVRAYTSVQPRIDDDLKTASLVIMPSRREGFGLVGLEAITQGIPVLISSESGLADLLRETLGHEQASRFVVELSRDDEKDTHKWARAIDRKLRDCDGAFQQATSLRDEMARRVPWDSAAAVVLGEIPD</sequence>
<accession>A0ABZ1H948</accession>
<dbReference type="Proteomes" id="UP001340816">
    <property type="component" value="Chromosome"/>
</dbReference>
<reference evidence="3 4" key="1">
    <citation type="submission" date="2022-10" db="EMBL/GenBank/DDBJ databases">
        <title>The complete genomes of actinobacterial strains from the NBC collection.</title>
        <authorList>
            <person name="Joergensen T.S."/>
            <person name="Alvarez Arevalo M."/>
            <person name="Sterndorff E.B."/>
            <person name="Faurdal D."/>
            <person name="Vuksanovic O."/>
            <person name="Mourched A.-S."/>
            <person name="Charusanti P."/>
            <person name="Shaw S."/>
            <person name="Blin K."/>
            <person name="Weber T."/>
        </authorList>
    </citation>
    <scope>NUCLEOTIDE SEQUENCE [LARGE SCALE GENOMIC DNA]</scope>
    <source>
        <strain evidence="3 4">NBC 01752</strain>
    </source>
</reference>